<name>A0A4R2GUH6_9ACTN</name>
<dbReference type="EMBL" id="SLWN01000024">
    <property type="protein sequence ID" value="TCO14340.1"/>
    <property type="molecule type" value="Genomic_DNA"/>
</dbReference>
<accession>A0A4R2GUH6</accession>
<evidence type="ECO:0000313" key="4">
    <source>
        <dbReference type="EMBL" id="TCO14340.1"/>
    </source>
</evidence>
<evidence type="ECO:0000313" key="5">
    <source>
        <dbReference type="Proteomes" id="UP000294508"/>
    </source>
</evidence>
<evidence type="ECO:0000259" key="3">
    <source>
        <dbReference type="PROSITE" id="PS50977"/>
    </source>
</evidence>
<evidence type="ECO:0000256" key="1">
    <source>
        <dbReference type="ARBA" id="ARBA00023125"/>
    </source>
</evidence>
<proteinExistence type="predicted"/>
<feature type="DNA-binding region" description="H-T-H motif" evidence="2">
    <location>
        <begin position="28"/>
        <end position="47"/>
    </location>
</feature>
<dbReference type="AlphaFoldDB" id="A0A4R2GUH6"/>
<dbReference type="InterPro" id="IPR001647">
    <property type="entry name" value="HTH_TetR"/>
</dbReference>
<dbReference type="Gene3D" id="1.10.357.10">
    <property type="entry name" value="Tetracycline Repressor, domain 2"/>
    <property type="match status" value="1"/>
</dbReference>
<dbReference type="SUPFAM" id="SSF46689">
    <property type="entry name" value="Homeodomain-like"/>
    <property type="match status" value="1"/>
</dbReference>
<feature type="domain" description="HTH tetR-type" evidence="3">
    <location>
        <begin position="5"/>
        <end position="65"/>
    </location>
</feature>
<dbReference type="OrthoDB" id="5177743at2"/>
<reference evidence="4 5" key="1">
    <citation type="journal article" date="2015" name="Stand. Genomic Sci.">
        <title>Genomic Encyclopedia of Bacterial and Archaeal Type Strains, Phase III: the genomes of soil and plant-associated and newly described type strains.</title>
        <authorList>
            <person name="Whitman W.B."/>
            <person name="Woyke T."/>
            <person name="Klenk H.P."/>
            <person name="Zhou Y."/>
            <person name="Lilburn T.G."/>
            <person name="Beck B.J."/>
            <person name="De Vos P."/>
            <person name="Vandamme P."/>
            <person name="Eisen J.A."/>
            <person name="Garrity G."/>
            <person name="Hugenholtz P."/>
            <person name="Kyrpides N.C."/>
        </authorList>
    </citation>
    <scope>NUCLEOTIDE SEQUENCE [LARGE SCALE GENOMIC DNA]</scope>
    <source>
        <strain evidence="4 5">VKM Ac-2572</strain>
    </source>
</reference>
<dbReference type="Proteomes" id="UP000294508">
    <property type="component" value="Unassembled WGS sequence"/>
</dbReference>
<organism evidence="4 5">
    <name type="scientific">Kribbella steppae</name>
    <dbReference type="NCBI Taxonomy" id="2512223"/>
    <lineage>
        <taxon>Bacteria</taxon>
        <taxon>Bacillati</taxon>
        <taxon>Actinomycetota</taxon>
        <taxon>Actinomycetes</taxon>
        <taxon>Propionibacteriales</taxon>
        <taxon>Kribbellaceae</taxon>
        <taxon>Kribbella</taxon>
    </lineage>
</organism>
<comment type="caution">
    <text evidence="4">The sequence shown here is derived from an EMBL/GenBank/DDBJ whole genome shotgun (WGS) entry which is preliminary data.</text>
</comment>
<dbReference type="InterPro" id="IPR009057">
    <property type="entry name" value="Homeodomain-like_sf"/>
</dbReference>
<gene>
    <name evidence="4" type="ORF">EV652_12432</name>
</gene>
<dbReference type="Pfam" id="PF00440">
    <property type="entry name" value="TetR_N"/>
    <property type="match status" value="1"/>
</dbReference>
<dbReference type="RefSeq" id="WP_132216398.1">
    <property type="nucleotide sequence ID" value="NZ_SLWN01000024.1"/>
</dbReference>
<dbReference type="PROSITE" id="PS50977">
    <property type="entry name" value="HTH_TETR_2"/>
    <property type="match status" value="1"/>
</dbReference>
<protein>
    <submittedName>
        <fullName evidence="4">TetR family transcriptional regulator</fullName>
    </submittedName>
</protein>
<evidence type="ECO:0000256" key="2">
    <source>
        <dbReference type="PROSITE-ProRule" id="PRU00335"/>
    </source>
</evidence>
<keyword evidence="5" id="KW-1185">Reference proteome</keyword>
<sequence>MAKDLQRRDEWTRTATDYVHEHGLIGLSLRPLAAALGTSDRMLLYHFETKDHLIAALLRESNDRGVAGLQALAASRDLRAAVHDLWSAVNSPDIEPCARLYVEAAALGLLGREPYASVVREANARWMHALVNHLVRSGVTRPLAKRAATVIDAAFVGFQLDAPLDVSRAARKRSVADLAEAVAALAAGS</sequence>
<keyword evidence="1 2" id="KW-0238">DNA-binding</keyword>
<dbReference type="GO" id="GO:0003677">
    <property type="term" value="F:DNA binding"/>
    <property type="evidence" value="ECO:0007669"/>
    <property type="project" value="UniProtKB-UniRule"/>
</dbReference>